<evidence type="ECO:0000313" key="1">
    <source>
        <dbReference type="EMBL" id="CAG8818840.1"/>
    </source>
</evidence>
<dbReference type="OrthoDB" id="2435380at2759"/>
<dbReference type="EMBL" id="CAJVPY010057102">
    <property type="protein sequence ID" value="CAG8818840.1"/>
    <property type="molecule type" value="Genomic_DNA"/>
</dbReference>
<proteinExistence type="predicted"/>
<feature type="non-terminal residue" evidence="1">
    <location>
        <position position="105"/>
    </location>
</feature>
<sequence length="105" mass="12554">QVGYWRFGDYRYLDPAGEFLGTDKINKCRIEDMDYINQIIEENISSKQILENPKELLPRSWLRSLQDLTYIEQRREKLVNEELKKFWHPVTFYFYGEGGAGKSNL</sequence>
<reference evidence="1" key="1">
    <citation type="submission" date="2021-06" db="EMBL/GenBank/DDBJ databases">
        <authorList>
            <person name="Kallberg Y."/>
            <person name="Tangrot J."/>
            <person name="Rosling A."/>
        </authorList>
    </citation>
    <scope>NUCLEOTIDE SEQUENCE</scope>
    <source>
        <strain evidence="1">MA453B</strain>
    </source>
</reference>
<gene>
    <name evidence="1" type="ORF">DERYTH_LOCUS26685</name>
</gene>
<accession>A0A9N9PER5</accession>
<name>A0A9N9PER5_9GLOM</name>
<comment type="caution">
    <text evidence="1">The sequence shown here is derived from an EMBL/GenBank/DDBJ whole genome shotgun (WGS) entry which is preliminary data.</text>
</comment>
<organism evidence="1 2">
    <name type="scientific">Dentiscutata erythropus</name>
    <dbReference type="NCBI Taxonomy" id="1348616"/>
    <lineage>
        <taxon>Eukaryota</taxon>
        <taxon>Fungi</taxon>
        <taxon>Fungi incertae sedis</taxon>
        <taxon>Mucoromycota</taxon>
        <taxon>Glomeromycotina</taxon>
        <taxon>Glomeromycetes</taxon>
        <taxon>Diversisporales</taxon>
        <taxon>Gigasporaceae</taxon>
        <taxon>Dentiscutata</taxon>
    </lineage>
</organism>
<protein>
    <submittedName>
        <fullName evidence="1">17255_t:CDS:1</fullName>
    </submittedName>
</protein>
<evidence type="ECO:0000313" key="2">
    <source>
        <dbReference type="Proteomes" id="UP000789405"/>
    </source>
</evidence>
<dbReference type="Proteomes" id="UP000789405">
    <property type="component" value="Unassembled WGS sequence"/>
</dbReference>
<feature type="non-terminal residue" evidence="1">
    <location>
        <position position="1"/>
    </location>
</feature>
<keyword evidence="2" id="KW-1185">Reference proteome</keyword>
<dbReference type="AlphaFoldDB" id="A0A9N9PER5"/>